<evidence type="ECO:0000259" key="1">
    <source>
        <dbReference type="Pfam" id="PF06983"/>
    </source>
</evidence>
<name>A0ABW1SA37_9PROT</name>
<evidence type="ECO:0000313" key="3">
    <source>
        <dbReference type="Proteomes" id="UP001596303"/>
    </source>
</evidence>
<accession>A0ABW1SA37</accession>
<protein>
    <submittedName>
        <fullName evidence="2">VOC family protein</fullName>
    </submittedName>
</protein>
<reference evidence="3" key="1">
    <citation type="journal article" date="2019" name="Int. J. Syst. Evol. Microbiol.">
        <title>The Global Catalogue of Microorganisms (GCM) 10K type strain sequencing project: providing services to taxonomists for standard genome sequencing and annotation.</title>
        <authorList>
            <consortium name="The Broad Institute Genomics Platform"/>
            <consortium name="The Broad Institute Genome Sequencing Center for Infectious Disease"/>
            <person name="Wu L."/>
            <person name="Ma J."/>
        </authorList>
    </citation>
    <scope>NUCLEOTIDE SEQUENCE [LARGE SCALE GENOMIC DNA]</scope>
    <source>
        <strain evidence="3">CGMCC-1.15741</strain>
    </source>
</reference>
<dbReference type="Gene3D" id="3.30.720.100">
    <property type="match status" value="1"/>
</dbReference>
<dbReference type="PIRSF" id="PIRSF021700">
    <property type="entry name" value="3_dmu_93_MTrfase"/>
    <property type="match status" value="1"/>
</dbReference>
<dbReference type="Pfam" id="PF06983">
    <property type="entry name" value="3-dmu-9_3-mt"/>
    <property type="match status" value="1"/>
</dbReference>
<organism evidence="2 3">
    <name type="scientific">Ponticaulis profundi</name>
    <dbReference type="NCBI Taxonomy" id="2665222"/>
    <lineage>
        <taxon>Bacteria</taxon>
        <taxon>Pseudomonadati</taxon>
        <taxon>Pseudomonadota</taxon>
        <taxon>Alphaproteobacteria</taxon>
        <taxon>Hyphomonadales</taxon>
        <taxon>Hyphomonadaceae</taxon>
        <taxon>Ponticaulis</taxon>
    </lineage>
</organism>
<dbReference type="InterPro" id="IPR029068">
    <property type="entry name" value="Glyas_Bleomycin-R_OHBP_Dase"/>
</dbReference>
<dbReference type="EMBL" id="JBHSSW010000009">
    <property type="protein sequence ID" value="MFC6198141.1"/>
    <property type="molecule type" value="Genomic_DNA"/>
</dbReference>
<dbReference type="CDD" id="cd06588">
    <property type="entry name" value="PhnB_like"/>
    <property type="match status" value="1"/>
</dbReference>
<dbReference type="PANTHER" id="PTHR33990">
    <property type="entry name" value="PROTEIN YJDN-RELATED"/>
    <property type="match status" value="1"/>
</dbReference>
<evidence type="ECO:0000313" key="2">
    <source>
        <dbReference type="EMBL" id="MFC6198141.1"/>
    </source>
</evidence>
<gene>
    <name evidence="2" type="ORF">ACFQDM_08630</name>
</gene>
<dbReference type="Proteomes" id="UP001596303">
    <property type="component" value="Unassembled WGS sequence"/>
</dbReference>
<keyword evidence="3" id="KW-1185">Reference proteome</keyword>
<dbReference type="InterPro" id="IPR028973">
    <property type="entry name" value="PhnB-like"/>
</dbReference>
<comment type="caution">
    <text evidence="2">The sequence shown here is derived from an EMBL/GenBank/DDBJ whole genome shotgun (WGS) entry which is preliminary data.</text>
</comment>
<dbReference type="RefSeq" id="WP_377378102.1">
    <property type="nucleotide sequence ID" value="NZ_JBHSSW010000009.1"/>
</dbReference>
<dbReference type="SUPFAM" id="SSF54593">
    <property type="entry name" value="Glyoxalase/Bleomycin resistance protein/Dihydroxybiphenyl dioxygenase"/>
    <property type="match status" value="1"/>
</dbReference>
<proteinExistence type="predicted"/>
<dbReference type="Gene3D" id="3.30.720.110">
    <property type="match status" value="1"/>
</dbReference>
<feature type="domain" description="PhnB-like" evidence="1">
    <location>
        <begin position="3"/>
        <end position="126"/>
    </location>
</feature>
<dbReference type="InterPro" id="IPR009725">
    <property type="entry name" value="3_dmu_93_MTrfase"/>
</dbReference>
<sequence>MQFATYLLFQGDAEEAFHYYQRVFPNAEALAINRYPEDAGDMAGKLLPTRLSIAGYELMLADSPNPHEFTFTPSTSIYINFEDEDELMDVHDLLVNEGDVFMPLDDYGFSQQFAWIQDKFGVSWQLNLP</sequence>